<keyword evidence="1" id="KW-0812">Transmembrane</keyword>
<dbReference type="Proteomes" id="UP000276215">
    <property type="component" value="Unassembled WGS sequence"/>
</dbReference>
<accession>A0A3N4JDN4</accession>
<gene>
    <name evidence="2" type="ORF">L873DRAFT_1818522</name>
</gene>
<reference evidence="2 3" key="1">
    <citation type="journal article" date="2018" name="Nat. Ecol. Evol.">
        <title>Pezizomycetes genomes reveal the molecular basis of ectomycorrhizal truffle lifestyle.</title>
        <authorList>
            <person name="Murat C."/>
            <person name="Payen T."/>
            <person name="Noel B."/>
            <person name="Kuo A."/>
            <person name="Morin E."/>
            <person name="Chen J."/>
            <person name="Kohler A."/>
            <person name="Krizsan K."/>
            <person name="Balestrini R."/>
            <person name="Da Silva C."/>
            <person name="Montanini B."/>
            <person name="Hainaut M."/>
            <person name="Levati E."/>
            <person name="Barry K.W."/>
            <person name="Belfiori B."/>
            <person name="Cichocki N."/>
            <person name="Clum A."/>
            <person name="Dockter R.B."/>
            <person name="Fauchery L."/>
            <person name="Guy J."/>
            <person name="Iotti M."/>
            <person name="Le Tacon F."/>
            <person name="Lindquist E.A."/>
            <person name="Lipzen A."/>
            <person name="Malagnac F."/>
            <person name="Mello A."/>
            <person name="Molinier V."/>
            <person name="Miyauchi S."/>
            <person name="Poulain J."/>
            <person name="Riccioni C."/>
            <person name="Rubini A."/>
            <person name="Sitrit Y."/>
            <person name="Splivallo R."/>
            <person name="Traeger S."/>
            <person name="Wang M."/>
            <person name="Zifcakova L."/>
            <person name="Wipf D."/>
            <person name="Zambonelli A."/>
            <person name="Paolocci F."/>
            <person name="Nowrousian M."/>
            <person name="Ottonello S."/>
            <person name="Baldrian P."/>
            <person name="Spatafora J.W."/>
            <person name="Henrissat B."/>
            <person name="Nagy L.G."/>
            <person name="Aury J.M."/>
            <person name="Wincker P."/>
            <person name="Grigoriev I.V."/>
            <person name="Bonfante P."/>
            <person name="Martin F.M."/>
        </authorList>
    </citation>
    <scope>NUCLEOTIDE SEQUENCE [LARGE SCALE GENOMIC DNA]</scope>
    <source>
        <strain evidence="2 3">120613-1</strain>
    </source>
</reference>
<dbReference type="EMBL" id="ML120484">
    <property type="protein sequence ID" value="RPA91914.1"/>
    <property type="molecule type" value="Genomic_DNA"/>
</dbReference>
<dbReference type="AlphaFoldDB" id="A0A3N4JDN4"/>
<evidence type="ECO:0000256" key="1">
    <source>
        <dbReference type="SAM" id="Phobius"/>
    </source>
</evidence>
<keyword evidence="1" id="KW-1133">Transmembrane helix</keyword>
<evidence type="ECO:0000313" key="3">
    <source>
        <dbReference type="Proteomes" id="UP000276215"/>
    </source>
</evidence>
<keyword evidence="1" id="KW-0472">Membrane</keyword>
<sequence>MSAPPLGTPPLYPPTNTLTYPTYPTLVYILSTPTTAIPLSYAMHLQLGRKPRN</sequence>
<proteinExistence type="predicted"/>
<organism evidence="2 3">
    <name type="scientific">Choiromyces venosus 120613-1</name>
    <dbReference type="NCBI Taxonomy" id="1336337"/>
    <lineage>
        <taxon>Eukaryota</taxon>
        <taxon>Fungi</taxon>
        <taxon>Dikarya</taxon>
        <taxon>Ascomycota</taxon>
        <taxon>Pezizomycotina</taxon>
        <taxon>Pezizomycetes</taxon>
        <taxon>Pezizales</taxon>
        <taxon>Tuberaceae</taxon>
        <taxon>Choiromyces</taxon>
    </lineage>
</organism>
<evidence type="ECO:0000313" key="2">
    <source>
        <dbReference type="EMBL" id="RPA91914.1"/>
    </source>
</evidence>
<keyword evidence="3" id="KW-1185">Reference proteome</keyword>
<protein>
    <submittedName>
        <fullName evidence="2">Uncharacterized protein</fullName>
    </submittedName>
</protein>
<name>A0A3N4JDN4_9PEZI</name>
<feature type="transmembrane region" description="Helical" evidence="1">
    <location>
        <begin position="20"/>
        <end position="43"/>
    </location>
</feature>